<dbReference type="OrthoDB" id="8138334at2"/>
<keyword evidence="11" id="KW-1185">Reference proteome</keyword>
<evidence type="ECO:0000313" key="9">
    <source>
        <dbReference type="EMBL" id="SBT24659.1"/>
    </source>
</evidence>
<keyword evidence="3" id="KW-1003">Cell membrane</keyword>
<dbReference type="STRING" id="1851544.ODI_02729"/>
<dbReference type="GO" id="GO:0055085">
    <property type="term" value="P:transmembrane transport"/>
    <property type="evidence" value="ECO:0007669"/>
    <property type="project" value="InterPro"/>
</dbReference>
<gene>
    <name evidence="9" type="ORF">ODI_02729</name>
    <name evidence="10" type="ORF">ODI_R2656</name>
</gene>
<keyword evidence="5 7" id="KW-1133">Transmembrane helix</keyword>
<evidence type="ECO:0000313" key="10">
    <source>
        <dbReference type="EMBL" id="SOE50350.1"/>
    </source>
</evidence>
<keyword evidence="4 7" id="KW-0812">Transmembrane</keyword>
<evidence type="ECO:0000313" key="11">
    <source>
        <dbReference type="Proteomes" id="UP000078558"/>
    </source>
</evidence>
<feature type="transmembrane region" description="Helical" evidence="7">
    <location>
        <begin position="74"/>
        <end position="93"/>
    </location>
</feature>
<keyword evidence="2 7" id="KW-0813">Transport</keyword>
<dbReference type="Pfam" id="PF00528">
    <property type="entry name" value="BPD_transp_1"/>
    <property type="match status" value="1"/>
</dbReference>
<dbReference type="Proteomes" id="UP000078558">
    <property type="component" value="Chromosome I"/>
</dbReference>
<dbReference type="PANTHER" id="PTHR30151:SF25">
    <property type="entry name" value="TAURINE TRANSPORT SYSTEM PERMEASE PROTEIN TAUC"/>
    <property type="match status" value="1"/>
</dbReference>
<evidence type="ECO:0000256" key="3">
    <source>
        <dbReference type="ARBA" id="ARBA00022475"/>
    </source>
</evidence>
<organism evidence="9 11">
    <name type="scientific">Orrella dioscoreae</name>
    <dbReference type="NCBI Taxonomy" id="1851544"/>
    <lineage>
        <taxon>Bacteria</taxon>
        <taxon>Pseudomonadati</taxon>
        <taxon>Pseudomonadota</taxon>
        <taxon>Betaproteobacteria</taxon>
        <taxon>Burkholderiales</taxon>
        <taxon>Alcaligenaceae</taxon>
        <taxon>Orrella</taxon>
    </lineage>
</organism>
<evidence type="ECO:0000256" key="1">
    <source>
        <dbReference type="ARBA" id="ARBA00004651"/>
    </source>
</evidence>
<dbReference type="EMBL" id="FLRC01000011">
    <property type="protein sequence ID" value="SBT24659.1"/>
    <property type="molecule type" value="Genomic_DNA"/>
</dbReference>
<dbReference type="AlphaFoldDB" id="A0A1C3JZH7"/>
<proteinExistence type="inferred from homology"/>
<dbReference type="CDD" id="cd06261">
    <property type="entry name" value="TM_PBP2"/>
    <property type="match status" value="1"/>
</dbReference>
<dbReference type="KEGG" id="odi:ODI_R2656"/>
<evidence type="ECO:0000259" key="8">
    <source>
        <dbReference type="PROSITE" id="PS50928"/>
    </source>
</evidence>
<feature type="transmembrane region" description="Helical" evidence="7">
    <location>
        <begin position="135"/>
        <end position="159"/>
    </location>
</feature>
<reference evidence="9 11" key="1">
    <citation type="submission" date="2016-06" db="EMBL/GenBank/DDBJ databases">
        <authorList>
            <person name="Kjaerup R.B."/>
            <person name="Dalgaard T.S."/>
            <person name="Juul-Madsen H.R."/>
        </authorList>
    </citation>
    <scope>NUCLEOTIDE SEQUENCE [LARGE SCALE GENOMIC DNA]</scope>
    <source>
        <strain evidence="9">Orrdi1</strain>
    </source>
</reference>
<keyword evidence="6 7" id="KW-0472">Membrane</keyword>
<feature type="transmembrane region" description="Helical" evidence="7">
    <location>
        <begin position="113"/>
        <end position="129"/>
    </location>
</feature>
<evidence type="ECO:0000256" key="4">
    <source>
        <dbReference type="ARBA" id="ARBA00022692"/>
    </source>
</evidence>
<dbReference type="EMBL" id="LT907988">
    <property type="protein sequence ID" value="SOE50350.1"/>
    <property type="molecule type" value="Genomic_DNA"/>
</dbReference>
<dbReference type="GO" id="GO:0005886">
    <property type="term" value="C:plasma membrane"/>
    <property type="evidence" value="ECO:0007669"/>
    <property type="project" value="UniProtKB-SubCell"/>
</dbReference>
<accession>A0A1C3JZH7</accession>
<dbReference type="InterPro" id="IPR000515">
    <property type="entry name" value="MetI-like"/>
</dbReference>
<dbReference type="PROSITE" id="PS50928">
    <property type="entry name" value="ABC_TM1"/>
    <property type="match status" value="1"/>
</dbReference>
<reference evidence="10 11" key="2">
    <citation type="submission" date="2017-08" db="EMBL/GenBank/DDBJ databases">
        <authorList>
            <person name="de Groot N.N."/>
        </authorList>
    </citation>
    <scope>NUCLEOTIDE SEQUENCE [LARGE SCALE GENOMIC DNA]</scope>
    <source>
        <strain evidence="10">Orrdi1</strain>
    </source>
</reference>
<sequence length="265" mass="28038">MKTPRYRSRTCLRAGLVLASPVALLLLWWAAAGLGWVRPIILPSPDAVLASFLDMLRHGYSGVPLWTHLAASAGRVGVAFATGAVLGVALGLWRARSGVADALLLVPAEVLRPIPPLGLVPLFILWFGIGELSKVLLILLSVLLIMMVSAQAGAAGASLDAIRAARSLGAGRLQVFRHVILPSALPQIMTGLRVAMGAALSILVASELLGGDKGLGFIVLDAANFFRTPYVFAGVLLIGAFGMAADRLFAWLGRRIVHWQRQADT</sequence>
<comment type="subcellular location">
    <subcellularLocation>
        <location evidence="1 7">Cell membrane</location>
        <topology evidence="1 7">Multi-pass membrane protein</topology>
    </subcellularLocation>
</comment>
<evidence type="ECO:0000256" key="6">
    <source>
        <dbReference type="ARBA" id="ARBA00023136"/>
    </source>
</evidence>
<comment type="similarity">
    <text evidence="7">Belongs to the binding-protein-dependent transport system permease family.</text>
</comment>
<dbReference type="InterPro" id="IPR035906">
    <property type="entry name" value="MetI-like_sf"/>
</dbReference>
<dbReference type="SUPFAM" id="SSF161098">
    <property type="entry name" value="MetI-like"/>
    <property type="match status" value="1"/>
</dbReference>
<dbReference type="RefSeq" id="WP_082985215.1">
    <property type="nucleotide sequence ID" value="NZ_LT907988.1"/>
</dbReference>
<evidence type="ECO:0000256" key="2">
    <source>
        <dbReference type="ARBA" id="ARBA00022448"/>
    </source>
</evidence>
<protein>
    <submittedName>
        <fullName evidence="9">Alkanesulfonates transport system permease protein</fullName>
    </submittedName>
</protein>
<dbReference type="GO" id="GO:0010438">
    <property type="term" value="P:cellular response to sulfur starvation"/>
    <property type="evidence" value="ECO:0007669"/>
    <property type="project" value="TreeGrafter"/>
</dbReference>
<dbReference type="PANTHER" id="PTHR30151">
    <property type="entry name" value="ALKANE SULFONATE ABC TRANSPORTER-RELATED, MEMBRANE SUBUNIT"/>
    <property type="match status" value="1"/>
</dbReference>
<feature type="transmembrane region" description="Helical" evidence="7">
    <location>
        <begin position="225"/>
        <end position="245"/>
    </location>
</feature>
<evidence type="ECO:0000256" key="5">
    <source>
        <dbReference type="ARBA" id="ARBA00022989"/>
    </source>
</evidence>
<evidence type="ECO:0000256" key="7">
    <source>
        <dbReference type="RuleBase" id="RU363032"/>
    </source>
</evidence>
<name>A0A1C3JZH7_9BURK</name>
<feature type="domain" description="ABC transmembrane type-1" evidence="8">
    <location>
        <begin position="69"/>
        <end position="249"/>
    </location>
</feature>
<dbReference type="Gene3D" id="1.10.3720.10">
    <property type="entry name" value="MetI-like"/>
    <property type="match status" value="1"/>
</dbReference>